<feature type="chain" id="PRO_5020359779" evidence="8">
    <location>
        <begin position="19"/>
        <end position="580"/>
    </location>
</feature>
<dbReference type="PANTHER" id="PTHR33938:SF15">
    <property type="entry name" value="FERULOYL ESTERASE B-RELATED"/>
    <property type="match status" value="1"/>
</dbReference>
<keyword evidence="4 8" id="KW-0732">Signal</keyword>
<feature type="signal peptide" evidence="8">
    <location>
        <begin position="1"/>
        <end position="18"/>
    </location>
</feature>
<dbReference type="GO" id="GO:0052689">
    <property type="term" value="F:carboxylic ester hydrolase activity"/>
    <property type="evidence" value="ECO:0007669"/>
    <property type="project" value="UniProtKB-KW"/>
</dbReference>
<keyword evidence="10" id="KW-1185">Reference proteome</keyword>
<proteinExistence type="inferred from homology"/>
<evidence type="ECO:0000256" key="5">
    <source>
        <dbReference type="ARBA" id="ARBA00022801"/>
    </source>
</evidence>
<comment type="caution">
    <text evidence="9">The sequence shown here is derived from an EMBL/GenBank/DDBJ whole genome shotgun (WGS) entry which is preliminary data.</text>
</comment>
<dbReference type="GO" id="GO:0046872">
    <property type="term" value="F:metal ion binding"/>
    <property type="evidence" value="ECO:0007669"/>
    <property type="project" value="UniProtKB-KW"/>
</dbReference>
<sequence length="580" mass="62149">MKKIKTLLPFVLTPLCLAIWGCNSNDNSDNTSETALPVLGAATPGALNSCEDLVTQFVYDSTVITAAHTVEAGSVNYNANESYAAPAHCVITGYMNERTGKGISGDTTYRIGFEMRLPIAWNGRFYYQANGGLDGSVATAVGRFMFSNGSDSSALTKGFAVISSDAGHPSPTPMFGLDPQARLDYGYNAVAQLTPMAKSLIKTAYGKQPDRSYFGGCSNGGRHTMVAATRYADLYDGFLVGDPGFNLPKSAVDQLYGIQQYASLVTVDPNNVLASIQAAITKQEFGVVSKAVLRQCDALDGAADGMVNALDACQQAFDIERDVPTCSGDRDGTCLTEAQKTVLTNIMNGAHNSAGEAIYSSFPYDAGMGTDNYFSWEYNMALTRDSGAVAYIFTTPPTMLGNTESDAYNFIKNFSMDTDAPKIFATDANFTESAIDFMTPPDPTDMGKLRDRGAKIMVVNGSSDPVFSVQDTINWYNGLEKANTNEADKFARLFLVPGMNHCGAGPATDKFDALDKLVTWVESGTAPEKIDASVRPNNAELPADWSTQRSRPLCPYPQIAKYNGSGSIEDAASFTCSTPE</sequence>
<keyword evidence="2" id="KW-0719">Serine esterase</keyword>
<evidence type="ECO:0000256" key="7">
    <source>
        <dbReference type="ARBA" id="ARBA00023157"/>
    </source>
</evidence>
<keyword evidence="5" id="KW-0378">Hydrolase</keyword>
<evidence type="ECO:0000256" key="4">
    <source>
        <dbReference type="ARBA" id="ARBA00022729"/>
    </source>
</evidence>
<dbReference type="RefSeq" id="WP_133040575.1">
    <property type="nucleotide sequence ID" value="NZ_SLWF01000048.1"/>
</dbReference>
<gene>
    <name evidence="9" type="ORF">EDC91_14812</name>
</gene>
<evidence type="ECO:0000256" key="6">
    <source>
        <dbReference type="ARBA" id="ARBA00022837"/>
    </source>
</evidence>
<keyword evidence="3" id="KW-0479">Metal-binding</keyword>
<dbReference type="Gene3D" id="3.40.50.1820">
    <property type="entry name" value="alpha/beta hydrolase"/>
    <property type="match status" value="1"/>
</dbReference>
<keyword evidence="6" id="KW-0106">Calcium</keyword>
<dbReference type="Proteomes" id="UP000294832">
    <property type="component" value="Unassembled WGS sequence"/>
</dbReference>
<dbReference type="SUPFAM" id="SSF53474">
    <property type="entry name" value="alpha/beta-Hydrolases"/>
    <property type="match status" value="1"/>
</dbReference>
<dbReference type="EMBL" id="SLWF01000048">
    <property type="protein sequence ID" value="TCN77322.1"/>
    <property type="molecule type" value="Genomic_DNA"/>
</dbReference>
<dbReference type="PANTHER" id="PTHR33938">
    <property type="entry name" value="FERULOYL ESTERASE B-RELATED"/>
    <property type="match status" value="1"/>
</dbReference>
<accession>A0A4R2F194</accession>
<evidence type="ECO:0000256" key="1">
    <source>
        <dbReference type="ARBA" id="ARBA00006249"/>
    </source>
</evidence>
<dbReference type="OrthoDB" id="7197884at2"/>
<dbReference type="InterPro" id="IPR011118">
    <property type="entry name" value="Tannase/feruloyl_esterase"/>
</dbReference>
<name>A0A4R2F194_9GAMM</name>
<dbReference type="Pfam" id="PF07519">
    <property type="entry name" value="Tannase"/>
    <property type="match status" value="1"/>
</dbReference>
<comment type="similarity">
    <text evidence="1">Belongs to the tannase family.</text>
</comment>
<reference evidence="9 10" key="1">
    <citation type="submission" date="2019-03" db="EMBL/GenBank/DDBJ databases">
        <title>Freshwater and sediment microbial communities from various areas in North America, analyzing microbe dynamics in response to fracking.</title>
        <authorList>
            <person name="Lamendella R."/>
        </authorList>
    </citation>
    <scope>NUCLEOTIDE SEQUENCE [LARGE SCALE GENOMIC DNA]</scope>
    <source>
        <strain evidence="9 10">74A</strain>
    </source>
</reference>
<evidence type="ECO:0000256" key="2">
    <source>
        <dbReference type="ARBA" id="ARBA00022487"/>
    </source>
</evidence>
<organism evidence="9 10">
    <name type="scientific">Shewanella fodinae</name>
    <dbReference type="NCBI Taxonomy" id="552357"/>
    <lineage>
        <taxon>Bacteria</taxon>
        <taxon>Pseudomonadati</taxon>
        <taxon>Pseudomonadota</taxon>
        <taxon>Gammaproteobacteria</taxon>
        <taxon>Alteromonadales</taxon>
        <taxon>Shewanellaceae</taxon>
        <taxon>Shewanella</taxon>
    </lineage>
</organism>
<evidence type="ECO:0000313" key="10">
    <source>
        <dbReference type="Proteomes" id="UP000294832"/>
    </source>
</evidence>
<evidence type="ECO:0000313" key="9">
    <source>
        <dbReference type="EMBL" id="TCN77322.1"/>
    </source>
</evidence>
<evidence type="ECO:0000256" key="3">
    <source>
        <dbReference type="ARBA" id="ARBA00022723"/>
    </source>
</evidence>
<dbReference type="InterPro" id="IPR029058">
    <property type="entry name" value="AB_hydrolase_fold"/>
</dbReference>
<dbReference type="AlphaFoldDB" id="A0A4R2F194"/>
<protein>
    <submittedName>
        <fullName evidence="9">Feruloyl esterase</fullName>
    </submittedName>
</protein>
<evidence type="ECO:0000256" key="8">
    <source>
        <dbReference type="SAM" id="SignalP"/>
    </source>
</evidence>
<keyword evidence="7" id="KW-1015">Disulfide bond</keyword>